<dbReference type="Proteomes" id="UP001148838">
    <property type="component" value="Unassembled WGS sequence"/>
</dbReference>
<sequence length="70" mass="8134">MHACAIAYRKNLTLQFYKVSAKWVPRQLTPELKQRRVDAYEELLRLFEAEGDGFLAIIVTSAILTRPRPE</sequence>
<proteinExistence type="predicted"/>
<reference evidence="1 2" key="1">
    <citation type="journal article" date="2022" name="Allergy">
        <title>Genome assembly and annotation of Periplaneta americana reveal a comprehensive cockroach allergen profile.</title>
        <authorList>
            <person name="Wang L."/>
            <person name="Xiong Q."/>
            <person name="Saelim N."/>
            <person name="Wang L."/>
            <person name="Nong W."/>
            <person name="Wan A.T."/>
            <person name="Shi M."/>
            <person name="Liu X."/>
            <person name="Cao Q."/>
            <person name="Hui J.H.L."/>
            <person name="Sookrung N."/>
            <person name="Leung T.F."/>
            <person name="Tungtrongchitr A."/>
            <person name="Tsui S.K.W."/>
        </authorList>
    </citation>
    <scope>NUCLEOTIDE SEQUENCE [LARGE SCALE GENOMIC DNA]</scope>
    <source>
        <strain evidence="1">PWHHKU_190912</strain>
    </source>
</reference>
<protein>
    <submittedName>
        <fullName evidence="1">Uncharacterized protein</fullName>
    </submittedName>
</protein>
<accession>A0ABQ8TS65</accession>
<gene>
    <name evidence="1" type="ORF">ANN_00945</name>
</gene>
<evidence type="ECO:0000313" key="2">
    <source>
        <dbReference type="Proteomes" id="UP001148838"/>
    </source>
</evidence>
<dbReference type="EMBL" id="JAJSOF020000003">
    <property type="protein sequence ID" value="KAJ4449544.1"/>
    <property type="molecule type" value="Genomic_DNA"/>
</dbReference>
<organism evidence="1 2">
    <name type="scientific">Periplaneta americana</name>
    <name type="common">American cockroach</name>
    <name type="synonym">Blatta americana</name>
    <dbReference type="NCBI Taxonomy" id="6978"/>
    <lineage>
        <taxon>Eukaryota</taxon>
        <taxon>Metazoa</taxon>
        <taxon>Ecdysozoa</taxon>
        <taxon>Arthropoda</taxon>
        <taxon>Hexapoda</taxon>
        <taxon>Insecta</taxon>
        <taxon>Pterygota</taxon>
        <taxon>Neoptera</taxon>
        <taxon>Polyneoptera</taxon>
        <taxon>Dictyoptera</taxon>
        <taxon>Blattodea</taxon>
        <taxon>Blattoidea</taxon>
        <taxon>Blattidae</taxon>
        <taxon>Blattinae</taxon>
        <taxon>Periplaneta</taxon>
    </lineage>
</organism>
<evidence type="ECO:0000313" key="1">
    <source>
        <dbReference type="EMBL" id="KAJ4449544.1"/>
    </source>
</evidence>
<keyword evidence="2" id="KW-1185">Reference proteome</keyword>
<name>A0ABQ8TS65_PERAM</name>
<comment type="caution">
    <text evidence="1">The sequence shown here is derived from an EMBL/GenBank/DDBJ whole genome shotgun (WGS) entry which is preliminary data.</text>
</comment>